<sequence length="90" mass="10123">MAPTNAAKTREDYEAEVRSWGFENILTWTDAPHKGLTTHLIVEGQLTITYPKDEYPTKTTYSAGDRVDVDARRVHEVWIGPQGCTMVIGD</sequence>
<proteinExistence type="predicted"/>
<reference evidence="1" key="1">
    <citation type="submission" date="2022-12" db="EMBL/GenBank/DDBJ databases">
        <title>Genome Sequence of Lasiodiplodia mahajangana.</title>
        <authorList>
            <person name="Buettner E."/>
        </authorList>
    </citation>
    <scope>NUCLEOTIDE SEQUENCE</scope>
    <source>
        <strain evidence="1">VT137</strain>
    </source>
</reference>
<evidence type="ECO:0000313" key="1">
    <source>
        <dbReference type="EMBL" id="KAJ8133498.1"/>
    </source>
</evidence>
<comment type="caution">
    <text evidence="1">The sequence shown here is derived from an EMBL/GenBank/DDBJ whole genome shotgun (WGS) entry which is preliminary data.</text>
</comment>
<accession>A0ACC2K1P8</accession>
<protein>
    <submittedName>
        <fullName evidence="1">Uncharacterized protein</fullName>
    </submittedName>
</protein>
<dbReference type="Proteomes" id="UP001153332">
    <property type="component" value="Unassembled WGS sequence"/>
</dbReference>
<name>A0ACC2K1P8_9PEZI</name>
<evidence type="ECO:0000313" key="2">
    <source>
        <dbReference type="Proteomes" id="UP001153332"/>
    </source>
</evidence>
<gene>
    <name evidence="1" type="ORF">O1611_g125</name>
</gene>
<dbReference type="EMBL" id="JAPUUL010000009">
    <property type="protein sequence ID" value="KAJ8133498.1"/>
    <property type="molecule type" value="Genomic_DNA"/>
</dbReference>
<keyword evidence="2" id="KW-1185">Reference proteome</keyword>
<organism evidence="1 2">
    <name type="scientific">Lasiodiplodia mahajangana</name>
    <dbReference type="NCBI Taxonomy" id="1108764"/>
    <lineage>
        <taxon>Eukaryota</taxon>
        <taxon>Fungi</taxon>
        <taxon>Dikarya</taxon>
        <taxon>Ascomycota</taxon>
        <taxon>Pezizomycotina</taxon>
        <taxon>Dothideomycetes</taxon>
        <taxon>Dothideomycetes incertae sedis</taxon>
        <taxon>Botryosphaeriales</taxon>
        <taxon>Botryosphaeriaceae</taxon>
        <taxon>Lasiodiplodia</taxon>
    </lineage>
</organism>